<sequence length="145" mass="15653">MKNQIKSMLLLIAVMFTIGCEKEDPISTNVEGSLTAKFNFYNTTTQAWSAPENFTATSVITTKSNNDYTIVAKDVSNNTVLFSASAVTAVGTYVIRGTYKKGTVDYNAGSGQMIITAIGTNSLTATVILENQAWSFYDGKLTATF</sequence>
<name>A0A4U1BWD5_9SPHI</name>
<proteinExistence type="predicted"/>
<evidence type="ECO:0000313" key="2">
    <source>
        <dbReference type="Proteomes" id="UP000308181"/>
    </source>
</evidence>
<accession>A0A4U1BWD5</accession>
<protein>
    <submittedName>
        <fullName evidence="1">Uncharacterized protein</fullName>
    </submittedName>
</protein>
<organism evidence="1 2">
    <name type="scientific">Pedobacter cryophilus</name>
    <dbReference type="NCBI Taxonomy" id="2571271"/>
    <lineage>
        <taxon>Bacteria</taxon>
        <taxon>Pseudomonadati</taxon>
        <taxon>Bacteroidota</taxon>
        <taxon>Sphingobacteriia</taxon>
        <taxon>Sphingobacteriales</taxon>
        <taxon>Sphingobacteriaceae</taxon>
        <taxon>Pedobacter</taxon>
    </lineage>
</organism>
<reference evidence="1 2" key="1">
    <citation type="submission" date="2019-04" db="EMBL/GenBank/DDBJ databases">
        <title>Pedobacter sp. AR-3-17 sp. nov., isolated from Arctic soil.</title>
        <authorList>
            <person name="Dahal R.H."/>
            <person name="Kim D.-U."/>
        </authorList>
    </citation>
    <scope>NUCLEOTIDE SEQUENCE [LARGE SCALE GENOMIC DNA]</scope>
    <source>
        <strain evidence="1 2">AR-3-17</strain>
    </source>
</reference>
<gene>
    <name evidence="1" type="ORF">FA046_16960</name>
</gene>
<dbReference type="RefSeq" id="WP_136827734.1">
    <property type="nucleotide sequence ID" value="NZ_SWBP01000010.1"/>
</dbReference>
<keyword evidence="2" id="KW-1185">Reference proteome</keyword>
<evidence type="ECO:0000313" key="1">
    <source>
        <dbReference type="EMBL" id="TKB95145.1"/>
    </source>
</evidence>
<dbReference type="AlphaFoldDB" id="A0A4U1BWD5"/>
<dbReference type="PROSITE" id="PS51257">
    <property type="entry name" value="PROKAR_LIPOPROTEIN"/>
    <property type="match status" value="1"/>
</dbReference>
<dbReference type="EMBL" id="SWBP01000010">
    <property type="protein sequence ID" value="TKB95145.1"/>
    <property type="molecule type" value="Genomic_DNA"/>
</dbReference>
<comment type="caution">
    <text evidence="1">The sequence shown here is derived from an EMBL/GenBank/DDBJ whole genome shotgun (WGS) entry which is preliminary data.</text>
</comment>
<dbReference type="Proteomes" id="UP000308181">
    <property type="component" value="Unassembled WGS sequence"/>
</dbReference>